<evidence type="ECO:0000256" key="1">
    <source>
        <dbReference type="SAM" id="MobiDB-lite"/>
    </source>
</evidence>
<name>A0ABV9RSK2_9PSEU</name>
<keyword evidence="3" id="KW-1185">Reference proteome</keyword>
<reference evidence="3" key="1">
    <citation type="journal article" date="2019" name="Int. J. Syst. Evol. Microbiol.">
        <title>The Global Catalogue of Microorganisms (GCM) 10K type strain sequencing project: providing services to taxonomists for standard genome sequencing and annotation.</title>
        <authorList>
            <consortium name="The Broad Institute Genomics Platform"/>
            <consortium name="The Broad Institute Genome Sequencing Center for Infectious Disease"/>
            <person name="Wu L."/>
            <person name="Ma J."/>
        </authorList>
    </citation>
    <scope>NUCLEOTIDE SEQUENCE [LARGE SCALE GENOMIC DNA]</scope>
    <source>
        <strain evidence="3">ZS-22-S1</strain>
    </source>
</reference>
<feature type="compositionally biased region" description="Pro residues" evidence="1">
    <location>
        <begin position="248"/>
        <end position="260"/>
    </location>
</feature>
<sequence>MSPHAIYEYFATGRGTGALDDAQAATRTEWEAEDERAHLIRKQGELIRSGWQGAASDGAFGAAQPLAESALEGAALLSRAEDLLDRQSGSFHRAANSVTPVPEEPPGMDLNDPMVVFTDYEAEVKAYQADAHHNMEIYRGYDGASEYNQTNMPAEYSTVNHAGGTISVTSDDGRSAATGDFIEVREHEEPGNGSESGPYNGSGWPGGSPVSGPPVSGPPVSGPVPNPSLPPQQTTPSDYVPPAINTPGGPPPAAFHPAPAPGQAGFVPGLPGGGFTGGAPGGPEARGGTYGPGARGGAYGGGAGGNAGPGAGARGGVPGPGAGTGAIAAEEAAARRAAAAAAARGGAAAGPMGGAPMGAGRGKGDEDDEYKRKVLIETDAEGLFGSDELTAPQVIGDDEYEDD</sequence>
<feature type="region of interest" description="Disordered" evidence="1">
    <location>
        <begin position="185"/>
        <end position="293"/>
    </location>
</feature>
<gene>
    <name evidence="2" type="ORF">ACFPCV_02165</name>
</gene>
<accession>A0ABV9RSK2</accession>
<protein>
    <recommendedName>
        <fullName evidence="4">PPE family protein</fullName>
    </recommendedName>
</protein>
<evidence type="ECO:0000313" key="3">
    <source>
        <dbReference type="Proteomes" id="UP001595859"/>
    </source>
</evidence>
<evidence type="ECO:0000313" key="2">
    <source>
        <dbReference type="EMBL" id="MFC4852293.1"/>
    </source>
</evidence>
<feature type="compositionally biased region" description="Pro residues" evidence="1">
    <location>
        <begin position="211"/>
        <end position="230"/>
    </location>
</feature>
<comment type="caution">
    <text evidence="2">The sequence shown here is derived from an EMBL/GenBank/DDBJ whole genome shotgun (WGS) entry which is preliminary data.</text>
</comment>
<proteinExistence type="predicted"/>
<feature type="compositionally biased region" description="Gly residues" evidence="1">
    <location>
        <begin position="347"/>
        <end position="361"/>
    </location>
</feature>
<dbReference type="Proteomes" id="UP001595859">
    <property type="component" value="Unassembled WGS sequence"/>
</dbReference>
<feature type="compositionally biased region" description="Low complexity" evidence="1">
    <location>
        <begin position="330"/>
        <end position="346"/>
    </location>
</feature>
<dbReference type="EMBL" id="JBHSIS010000002">
    <property type="protein sequence ID" value="MFC4852293.1"/>
    <property type="molecule type" value="Genomic_DNA"/>
</dbReference>
<organism evidence="2 3">
    <name type="scientific">Actinophytocola glycyrrhizae</name>
    <dbReference type="NCBI Taxonomy" id="2044873"/>
    <lineage>
        <taxon>Bacteria</taxon>
        <taxon>Bacillati</taxon>
        <taxon>Actinomycetota</taxon>
        <taxon>Actinomycetes</taxon>
        <taxon>Pseudonocardiales</taxon>
        <taxon>Pseudonocardiaceae</taxon>
    </lineage>
</organism>
<evidence type="ECO:0008006" key="4">
    <source>
        <dbReference type="Google" id="ProtNLM"/>
    </source>
</evidence>
<feature type="compositionally biased region" description="Gly residues" evidence="1">
    <location>
        <begin position="270"/>
        <end position="293"/>
    </location>
</feature>
<feature type="region of interest" description="Disordered" evidence="1">
    <location>
        <begin position="330"/>
        <end position="403"/>
    </location>
</feature>
<dbReference type="RefSeq" id="WP_378053878.1">
    <property type="nucleotide sequence ID" value="NZ_JBHSIS010000002.1"/>
</dbReference>